<proteinExistence type="predicted"/>
<accession>A0A0H5Q477</accession>
<dbReference type="AlphaFoldDB" id="A0A0H5Q477"/>
<dbReference type="EMBL" id="LN853589">
    <property type="protein sequence ID" value="CRY96224.1"/>
    <property type="molecule type" value="Genomic_DNA"/>
</dbReference>
<sequence>MAFSMWGMDLSLRLALGPPLGPLPDPEPGQAPGACPAAFRGSLLSGRPFPLSGAALPSMGLFLENRPGRIDSFSSRYGLQHQLRHVYRRGLPHHPPSCPAVVSCWKWHSFYRDHPCAAVVGQTAYRAHRKWKVAAYSSLCCSQPSYPALCAYLENGLFLG</sequence>
<protein>
    <submittedName>
        <fullName evidence="1">Uncharacterized protein</fullName>
    </submittedName>
</protein>
<name>A0A0H5Q477_9ZZZZ</name>
<reference evidence="1" key="2">
    <citation type="submission" date="2015-07" db="EMBL/GenBank/DDBJ databases">
        <title>Plasmids, circular viruses and viroids from rat gut.</title>
        <authorList>
            <person name="Jorgensen T.J."/>
            <person name="Hansen M.A."/>
            <person name="Xu Z."/>
            <person name="Tabak M.A."/>
            <person name="Sorensen S.J."/>
            <person name="Hansen L.H."/>
        </authorList>
    </citation>
    <scope>NUCLEOTIDE SEQUENCE</scope>
    <source>
        <strain evidence="1">RGFK0995</strain>
    </source>
</reference>
<reference evidence="1" key="1">
    <citation type="submission" date="2015-06" db="EMBL/GenBank/DDBJ databases">
        <authorList>
            <person name="Joergensen T."/>
        </authorList>
    </citation>
    <scope>NUCLEOTIDE SEQUENCE</scope>
    <source>
        <strain evidence="1">RGFK0995</strain>
    </source>
</reference>
<evidence type="ECO:0000313" key="1">
    <source>
        <dbReference type="EMBL" id="CRY96224.1"/>
    </source>
</evidence>
<organism evidence="1">
    <name type="scientific">uncultured prokaryote</name>
    <dbReference type="NCBI Taxonomy" id="198431"/>
    <lineage>
        <taxon>unclassified sequences</taxon>
        <taxon>environmental samples</taxon>
    </lineage>
</organism>